<evidence type="ECO:0000256" key="4">
    <source>
        <dbReference type="ARBA" id="ARBA00022840"/>
    </source>
</evidence>
<protein>
    <recommendedName>
        <fullName evidence="5">UvrD-like helicase C-terminal domain-containing protein</fullName>
    </recommendedName>
</protein>
<reference evidence="6" key="1">
    <citation type="submission" date="2019-03" db="EMBL/GenBank/DDBJ databases">
        <title>Single cell metagenomics reveals metabolic interactions within the superorganism composed of flagellate Streblomastix strix and complex community of Bacteroidetes bacteria on its surface.</title>
        <authorList>
            <person name="Treitli S.C."/>
            <person name="Kolisko M."/>
            <person name="Husnik F."/>
            <person name="Keeling P."/>
            <person name="Hampl V."/>
        </authorList>
    </citation>
    <scope>NUCLEOTIDE SEQUENCE</scope>
    <source>
        <strain evidence="6">STM</strain>
    </source>
</reference>
<sequence length="117" mass="13460">MQYNEYINAESKFGTHQGVKGLEYERIIVLIDDEESRGFLFSYDKLFEIKPLSSSDEKNIQEGKETGIDRTKRLFYVACSRAKESLAIVSYTDDPEALKNNVIDFGWFSNDEVEVVS</sequence>
<dbReference type="AlphaFoldDB" id="A0A5J4RFW6"/>
<keyword evidence="4" id="KW-0067">ATP-binding</keyword>
<evidence type="ECO:0000259" key="5">
    <source>
        <dbReference type="Pfam" id="PF13361"/>
    </source>
</evidence>
<evidence type="ECO:0000256" key="3">
    <source>
        <dbReference type="ARBA" id="ARBA00022806"/>
    </source>
</evidence>
<evidence type="ECO:0000313" key="6">
    <source>
        <dbReference type="EMBL" id="KAA6332245.1"/>
    </source>
</evidence>
<proteinExistence type="predicted"/>
<evidence type="ECO:0000256" key="1">
    <source>
        <dbReference type="ARBA" id="ARBA00022741"/>
    </source>
</evidence>
<dbReference type="InterPro" id="IPR027417">
    <property type="entry name" value="P-loop_NTPase"/>
</dbReference>
<dbReference type="EMBL" id="SNRY01001266">
    <property type="protein sequence ID" value="KAA6332245.1"/>
    <property type="molecule type" value="Genomic_DNA"/>
</dbReference>
<dbReference type="Pfam" id="PF13361">
    <property type="entry name" value="UvrD_C"/>
    <property type="match status" value="1"/>
</dbReference>
<keyword evidence="3" id="KW-0347">Helicase</keyword>
<comment type="caution">
    <text evidence="6">The sequence shown here is derived from an EMBL/GenBank/DDBJ whole genome shotgun (WGS) entry which is preliminary data.</text>
</comment>
<dbReference type="SUPFAM" id="SSF52540">
    <property type="entry name" value="P-loop containing nucleoside triphosphate hydrolases"/>
    <property type="match status" value="1"/>
</dbReference>
<evidence type="ECO:0000256" key="2">
    <source>
        <dbReference type="ARBA" id="ARBA00022801"/>
    </source>
</evidence>
<dbReference type="InterPro" id="IPR014017">
    <property type="entry name" value="DNA_helicase_UvrD-like_C"/>
</dbReference>
<accession>A0A5J4RFW6</accession>
<feature type="domain" description="UvrD-like helicase C-terminal" evidence="5">
    <location>
        <begin position="19"/>
        <end position="90"/>
    </location>
</feature>
<dbReference type="Gene3D" id="3.40.50.300">
    <property type="entry name" value="P-loop containing nucleotide triphosphate hydrolases"/>
    <property type="match status" value="1"/>
</dbReference>
<keyword evidence="2" id="KW-0378">Hydrolase</keyword>
<name>A0A5J4RFW6_9ZZZZ</name>
<organism evidence="6">
    <name type="scientific">termite gut metagenome</name>
    <dbReference type="NCBI Taxonomy" id="433724"/>
    <lineage>
        <taxon>unclassified sequences</taxon>
        <taxon>metagenomes</taxon>
        <taxon>organismal metagenomes</taxon>
    </lineage>
</organism>
<gene>
    <name evidence="6" type="ORF">EZS27_019237</name>
</gene>
<keyword evidence="1" id="KW-0547">Nucleotide-binding</keyword>